<dbReference type="PANTHER" id="PTHR43420">
    <property type="entry name" value="ACETYLTRANSFERASE"/>
    <property type="match status" value="1"/>
</dbReference>
<evidence type="ECO:0000313" key="4">
    <source>
        <dbReference type="EMBL" id="SEA55919.1"/>
    </source>
</evidence>
<dbReference type="Proteomes" id="UP000199397">
    <property type="component" value="Unassembled WGS sequence"/>
</dbReference>
<organism evidence="4 5">
    <name type="scientific">Thiothrix caldifontis</name>
    <dbReference type="NCBI Taxonomy" id="525918"/>
    <lineage>
        <taxon>Bacteria</taxon>
        <taxon>Pseudomonadati</taxon>
        <taxon>Pseudomonadota</taxon>
        <taxon>Gammaproteobacteria</taxon>
        <taxon>Thiotrichales</taxon>
        <taxon>Thiotrichaceae</taxon>
        <taxon>Thiothrix</taxon>
    </lineage>
</organism>
<dbReference type="STRING" id="525918.SAMN05660964_01880"/>
<dbReference type="AlphaFoldDB" id="A0A1H4C6D1"/>
<dbReference type="InterPro" id="IPR050680">
    <property type="entry name" value="YpeA/RimI_acetyltransf"/>
</dbReference>
<gene>
    <name evidence="4" type="ORF">SAMN05660964_01880</name>
</gene>
<dbReference type="Gene3D" id="3.40.630.30">
    <property type="match status" value="1"/>
</dbReference>
<dbReference type="InterPro" id="IPR000182">
    <property type="entry name" value="GNAT_dom"/>
</dbReference>
<reference evidence="4 5" key="1">
    <citation type="submission" date="2016-10" db="EMBL/GenBank/DDBJ databases">
        <authorList>
            <person name="de Groot N.N."/>
        </authorList>
    </citation>
    <scope>NUCLEOTIDE SEQUENCE [LARGE SCALE GENOMIC DNA]</scope>
    <source>
        <strain evidence="4 5">DSM 21228</strain>
    </source>
</reference>
<keyword evidence="5" id="KW-1185">Reference proteome</keyword>
<evidence type="ECO:0000256" key="2">
    <source>
        <dbReference type="ARBA" id="ARBA00023315"/>
    </source>
</evidence>
<dbReference type="InterPro" id="IPR016181">
    <property type="entry name" value="Acyl_CoA_acyltransferase"/>
</dbReference>
<keyword evidence="1 4" id="KW-0808">Transferase</keyword>
<feature type="domain" description="N-acetyltransferase" evidence="3">
    <location>
        <begin position="17"/>
        <end position="160"/>
    </location>
</feature>
<dbReference type="RefSeq" id="WP_093067844.1">
    <property type="nucleotide sequence ID" value="NZ_FNQP01000009.1"/>
</dbReference>
<dbReference type="PROSITE" id="PS51186">
    <property type="entry name" value="GNAT"/>
    <property type="match status" value="1"/>
</dbReference>
<evidence type="ECO:0000313" key="5">
    <source>
        <dbReference type="Proteomes" id="UP000199397"/>
    </source>
</evidence>
<evidence type="ECO:0000259" key="3">
    <source>
        <dbReference type="PROSITE" id="PS51186"/>
    </source>
</evidence>
<protein>
    <submittedName>
        <fullName evidence="4">Acetyltransferase (GNAT) family protein</fullName>
    </submittedName>
</protein>
<dbReference type="GO" id="GO:0016747">
    <property type="term" value="F:acyltransferase activity, transferring groups other than amino-acyl groups"/>
    <property type="evidence" value="ECO:0007669"/>
    <property type="project" value="InterPro"/>
</dbReference>
<dbReference type="OrthoDB" id="9805924at2"/>
<dbReference type="CDD" id="cd04301">
    <property type="entry name" value="NAT_SF"/>
    <property type="match status" value="1"/>
</dbReference>
<name>A0A1H4C6D1_9GAMM</name>
<dbReference type="SUPFAM" id="SSF55729">
    <property type="entry name" value="Acyl-CoA N-acyltransferases (Nat)"/>
    <property type="match status" value="1"/>
</dbReference>
<sequence length="160" mass="17422">MQTTVLIADYHNTTHATDIGRLLAHYAQDPMGGGKSLPAEITQGVAQALSRIPNAFSVLCYVDGQPAGLVNGFEAFSTFQCKPLINVHDVVVAETFRGIGISQLLLTKVEEVARAKGCCKLTLEVLEGNQRAQHAYRKFGFTGYELDPTVGKALFWQKPL</sequence>
<dbReference type="EMBL" id="FNQP01000009">
    <property type="protein sequence ID" value="SEA55919.1"/>
    <property type="molecule type" value="Genomic_DNA"/>
</dbReference>
<evidence type="ECO:0000256" key="1">
    <source>
        <dbReference type="ARBA" id="ARBA00022679"/>
    </source>
</evidence>
<keyword evidence="2" id="KW-0012">Acyltransferase</keyword>
<accession>A0A1H4C6D1</accession>
<dbReference type="Pfam" id="PF00583">
    <property type="entry name" value="Acetyltransf_1"/>
    <property type="match status" value="1"/>
</dbReference>
<proteinExistence type="predicted"/>